<dbReference type="GO" id="GO:0005829">
    <property type="term" value="C:cytosol"/>
    <property type="evidence" value="ECO:0007669"/>
    <property type="project" value="TreeGrafter"/>
</dbReference>
<dbReference type="PANTHER" id="PTHR30419">
    <property type="entry name" value="HTH-TYPE TRANSCRIPTIONAL REGULATOR YBHD"/>
    <property type="match status" value="1"/>
</dbReference>
<organism evidence="6 7">
    <name type="scientific">Vibrio eleionomae</name>
    <dbReference type="NCBI Taxonomy" id="2653505"/>
    <lineage>
        <taxon>Bacteria</taxon>
        <taxon>Pseudomonadati</taxon>
        <taxon>Pseudomonadota</taxon>
        <taxon>Gammaproteobacteria</taxon>
        <taxon>Vibrionales</taxon>
        <taxon>Vibrionaceae</taxon>
        <taxon>Vibrio</taxon>
    </lineage>
</organism>
<dbReference type="SUPFAM" id="SSF46785">
    <property type="entry name" value="Winged helix' DNA-binding domain"/>
    <property type="match status" value="1"/>
</dbReference>
<dbReference type="EMBL" id="WEKT01000007">
    <property type="protein sequence ID" value="MZI92754.1"/>
    <property type="molecule type" value="Genomic_DNA"/>
</dbReference>
<accession>A0A7X4RU57</accession>
<dbReference type="Pfam" id="PF00126">
    <property type="entry name" value="HTH_1"/>
    <property type="match status" value="1"/>
</dbReference>
<evidence type="ECO:0000259" key="5">
    <source>
        <dbReference type="PROSITE" id="PS50931"/>
    </source>
</evidence>
<dbReference type="PROSITE" id="PS50931">
    <property type="entry name" value="HTH_LYSR"/>
    <property type="match status" value="1"/>
</dbReference>
<dbReference type="InterPro" id="IPR005119">
    <property type="entry name" value="LysR_subst-bd"/>
</dbReference>
<dbReference type="Proteomes" id="UP000462621">
    <property type="component" value="Unassembled WGS sequence"/>
</dbReference>
<dbReference type="PANTHER" id="PTHR30419:SF8">
    <property type="entry name" value="NITROGEN ASSIMILATION TRANSCRIPTIONAL ACTIVATOR-RELATED"/>
    <property type="match status" value="1"/>
</dbReference>
<dbReference type="RefSeq" id="WP_161154054.1">
    <property type="nucleotide sequence ID" value="NZ_WEKT01000007.1"/>
</dbReference>
<dbReference type="AlphaFoldDB" id="A0A7X4RU57"/>
<evidence type="ECO:0000313" key="7">
    <source>
        <dbReference type="Proteomes" id="UP000462621"/>
    </source>
</evidence>
<evidence type="ECO:0000313" key="6">
    <source>
        <dbReference type="EMBL" id="MZI92754.1"/>
    </source>
</evidence>
<proteinExistence type="inferred from homology"/>
<protein>
    <submittedName>
        <fullName evidence="6">LysR family transcriptional regulator</fullName>
    </submittedName>
</protein>
<dbReference type="Gene3D" id="3.40.190.290">
    <property type="match status" value="1"/>
</dbReference>
<keyword evidence="4" id="KW-0804">Transcription</keyword>
<evidence type="ECO:0000256" key="4">
    <source>
        <dbReference type="ARBA" id="ARBA00023163"/>
    </source>
</evidence>
<keyword evidence="2" id="KW-0805">Transcription regulation</keyword>
<sequence length="318" mass="35537">MYHFNIRALEYLNSISRYGSLRKASKMMNVDPATISRMLTQLEEQVEVPVWERLQNGAKLTEAGVELLNFFRSTLAHEAAVYSRLHDMKALKYGKVSIAVGEGFIADLISKPMQHFMTQYPGIELSIETAGAADAIQLLEDQQIDFAVTYASAPHPKLRTHIERSHPLDIIVPKGHELIHRPTIESIQDIVHFPLALIDGSTGMGRLVKIEEQLSHVNLTPKLNTNSVSALTSFVTAGLGITVMPRLTVIDEIDNGLIEVLSYHPRVFAEAKARVLSLKDRELTLQAKTFMEFLITNSRFLNSDAPDVPVDALKKRVD</sequence>
<dbReference type="SUPFAM" id="SSF53850">
    <property type="entry name" value="Periplasmic binding protein-like II"/>
    <property type="match status" value="1"/>
</dbReference>
<dbReference type="Pfam" id="PF03466">
    <property type="entry name" value="LysR_substrate"/>
    <property type="match status" value="1"/>
</dbReference>
<dbReference type="InterPro" id="IPR036390">
    <property type="entry name" value="WH_DNA-bd_sf"/>
</dbReference>
<reference evidence="6 7" key="1">
    <citation type="submission" date="2019-10" db="EMBL/GenBank/DDBJ databases">
        <title>Vibrio sp. nov. isolated from a shrimp pond.</title>
        <authorList>
            <person name="Gomez-Gil B."/>
            <person name="Enciso-Ibarra J."/>
            <person name="Enciso-Ibarra K."/>
            <person name="Bolan-Mejia C."/>
        </authorList>
    </citation>
    <scope>NUCLEOTIDE SEQUENCE [LARGE SCALE GENOMIC DNA]</scope>
    <source>
        <strain evidence="6 7">CAIM 722</strain>
    </source>
</reference>
<evidence type="ECO:0000256" key="1">
    <source>
        <dbReference type="ARBA" id="ARBA00009437"/>
    </source>
</evidence>
<dbReference type="GO" id="GO:0003677">
    <property type="term" value="F:DNA binding"/>
    <property type="evidence" value="ECO:0007669"/>
    <property type="project" value="UniProtKB-KW"/>
</dbReference>
<dbReference type="InterPro" id="IPR000847">
    <property type="entry name" value="LysR_HTH_N"/>
</dbReference>
<dbReference type="GO" id="GO:0003700">
    <property type="term" value="F:DNA-binding transcription factor activity"/>
    <property type="evidence" value="ECO:0007669"/>
    <property type="project" value="InterPro"/>
</dbReference>
<feature type="domain" description="HTH lysR-type" evidence="5">
    <location>
        <begin position="4"/>
        <end position="61"/>
    </location>
</feature>
<name>A0A7X4RU57_9VIBR</name>
<comment type="similarity">
    <text evidence="1">Belongs to the LysR transcriptional regulatory family.</text>
</comment>
<evidence type="ECO:0000256" key="2">
    <source>
        <dbReference type="ARBA" id="ARBA00023015"/>
    </source>
</evidence>
<dbReference type="InterPro" id="IPR050950">
    <property type="entry name" value="HTH-type_LysR_regulators"/>
</dbReference>
<evidence type="ECO:0000256" key="3">
    <source>
        <dbReference type="ARBA" id="ARBA00023125"/>
    </source>
</evidence>
<keyword evidence="7" id="KW-1185">Reference proteome</keyword>
<comment type="caution">
    <text evidence="6">The sequence shown here is derived from an EMBL/GenBank/DDBJ whole genome shotgun (WGS) entry which is preliminary data.</text>
</comment>
<gene>
    <name evidence="6" type="ORF">F9817_06050</name>
</gene>
<dbReference type="Gene3D" id="1.10.10.10">
    <property type="entry name" value="Winged helix-like DNA-binding domain superfamily/Winged helix DNA-binding domain"/>
    <property type="match status" value="1"/>
</dbReference>
<dbReference type="InterPro" id="IPR036388">
    <property type="entry name" value="WH-like_DNA-bd_sf"/>
</dbReference>
<keyword evidence="3" id="KW-0238">DNA-binding</keyword>